<protein>
    <submittedName>
        <fullName evidence="2">Regulator of telomere elongation helicase 1</fullName>
        <ecNumber evidence="2">3.6.1.-</ecNumber>
    </submittedName>
</protein>
<keyword evidence="2" id="KW-0347">Helicase</keyword>
<dbReference type="CDD" id="cd18788">
    <property type="entry name" value="SF2_C_XPD"/>
    <property type="match status" value="1"/>
</dbReference>
<dbReference type="Gene3D" id="3.40.50.300">
    <property type="entry name" value="P-loop containing nucleotide triphosphate hydrolases"/>
    <property type="match status" value="1"/>
</dbReference>
<evidence type="ECO:0000313" key="2">
    <source>
        <dbReference type="EMBL" id="KIY93099.1"/>
    </source>
</evidence>
<evidence type="ECO:0000259" key="1">
    <source>
        <dbReference type="SMART" id="SM00491"/>
    </source>
</evidence>
<dbReference type="GO" id="GO:0005634">
    <property type="term" value="C:nucleus"/>
    <property type="evidence" value="ECO:0007669"/>
    <property type="project" value="TreeGrafter"/>
</dbReference>
<dbReference type="STRING" id="145388.A0A0D2LMT3"/>
<dbReference type="PANTHER" id="PTHR11472">
    <property type="entry name" value="DNA REPAIR DEAD HELICASE RAD3/XP-D SUBFAMILY MEMBER"/>
    <property type="match status" value="1"/>
</dbReference>
<dbReference type="InterPro" id="IPR027417">
    <property type="entry name" value="P-loop_NTPase"/>
</dbReference>
<dbReference type="OrthoDB" id="19182at2759"/>
<organism evidence="2 3">
    <name type="scientific">Monoraphidium neglectum</name>
    <dbReference type="NCBI Taxonomy" id="145388"/>
    <lineage>
        <taxon>Eukaryota</taxon>
        <taxon>Viridiplantae</taxon>
        <taxon>Chlorophyta</taxon>
        <taxon>core chlorophytes</taxon>
        <taxon>Chlorophyceae</taxon>
        <taxon>CS clade</taxon>
        <taxon>Sphaeropleales</taxon>
        <taxon>Selenastraceae</taxon>
        <taxon>Monoraphidium</taxon>
    </lineage>
</organism>
<sequence>MLKQASQVLCDEELANGRTGGAKMASSGWVGRGGAGAYACADCLDALLEALTAAFASREPLWRDGPPASRGYRLFVHKERVQSYNGLVEAPTLSYWCFVPGVALHRLLARRVRSLLLTSGTLSPLDSFAAELQLGFKHTLENPHIVEQHQVWVGVVPSGPTGASLNSSYASRSTQRYRDDLGNALVNFARAVPDGLLVFFPAYSVMTSCLEHWKAPPALGGASVWERICRYKAPVVEPREAASFPAAILDYKAKLDDPALGGAVFFAVCRGKVSEGIDFSDRAGRGVVVTGIPFSATHDPAVRLQRQVLDDELRSGPSGLTRGKGVSGEQWYVQQAARAVNQAMGRIIRHRWGLRGEGDGCAGAHGGVRTAW</sequence>
<feature type="domain" description="ATP-dependent helicase C-terminal" evidence="1">
    <location>
        <begin position="203"/>
        <end position="372"/>
    </location>
</feature>
<dbReference type="GO" id="GO:0045910">
    <property type="term" value="P:negative regulation of DNA recombination"/>
    <property type="evidence" value="ECO:0007669"/>
    <property type="project" value="TreeGrafter"/>
</dbReference>
<dbReference type="EMBL" id="KK105045">
    <property type="protein sequence ID" value="KIY93099.1"/>
    <property type="molecule type" value="Genomic_DNA"/>
</dbReference>
<dbReference type="SMART" id="SM00491">
    <property type="entry name" value="HELICc2"/>
    <property type="match status" value="1"/>
</dbReference>
<dbReference type="AlphaFoldDB" id="A0A0D2LMT3"/>
<dbReference type="GO" id="GO:0010569">
    <property type="term" value="P:regulation of double-strand break repair via homologous recombination"/>
    <property type="evidence" value="ECO:0007669"/>
    <property type="project" value="TreeGrafter"/>
</dbReference>
<dbReference type="InterPro" id="IPR045028">
    <property type="entry name" value="DinG/Rad3-like"/>
</dbReference>
<dbReference type="GO" id="GO:0016818">
    <property type="term" value="F:hydrolase activity, acting on acid anhydrides, in phosphorus-containing anhydrides"/>
    <property type="evidence" value="ECO:0007669"/>
    <property type="project" value="InterPro"/>
</dbReference>
<name>A0A0D2LMT3_9CHLO</name>
<dbReference type="EC" id="3.6.1.-" evidence="2"/>
<keyword evidence="2" id="KW-0067">ATP-binding</keyword>
<keyword evidence="3" id="KW-1185">Reference proteome</keyword>
<dbReference type="InterPro" id="IPR006555">
    <property type="entry name" value="ATP-dep_Helicase_C"/>
</dbReference>
<dbReference type="PANTHER" id="PTHR11472:SF34">
    <property type="entry name" value="REGULATOR OF TELOMERE ELONGATION HELICASE 1"/>
    <property type="match status" value="1"/>
</dbReference>
<dbReference type="GO" id="GO:0070182">
    <property type="term" value="F:DNA polymerase binding"/>
    <property type="evidence" value="ECO:0007669"/>
    <property type="project" value="TreeGrafter"/>
</dbReference>
<dbReference type="GO" id="GO:0090657">
    <property type="term" value="P:telomeric loop disassembly"/>
    <property type="evidence" value="ECO:0007669"/>
    <property type="project" value="TreeGrafter"/>
</dbReference>
<dbReference type="GO" id="GO:0003678">
    <property type="term" value="F:DNA helicase activity"/>
    <property type="evidence" value="ECO:0007669"/>
    <property type="project" value="TreeGrafter"/>
</dbReference>
<dbReference type="Pfam" id="PF13307">
    <property type="entry name" value="Helicase_C_2"/>
    <property type="match status" value="1"/>
</dbReference>
<proteinExistence type="predicted"/>
<dbReference type="GeneID" id="25732468"/>
<dbReference type="GO" id="GO:0005524">
    <property type="term" value="F:ATP binding"/>
    <property type="evidence" value="ECO:0007669"/>
    <property type="project" value="InterPro"/>
</dbReference>
<keyword evidence="2" id="KW-0378">Hydrolase</keyword>
<accession>A0A0D2LMT3</accession>
<reference evidence="2 3" key="1">
    <citation type="journal article" date="2013" name="BMC Genomics">
        <title>Reconstruction of the lipid metabolism for the microalga Monoraphidium neglectum from its genome sequence reveals characteristics suitable for biofuel production.</title>
        <authorList>
            <person name="Bogen C."/>
            <person name="Al-Dilaimi A."/>
            <person name="Albersmeier A."/>
            <person name="Wichmann J."/>
            <person name="Grundmann M."/>
            <person name="Rupp O."/>
            <person name="Lauersen K.J."/>
            <person name="Blifernez-Klassen O."/>
            <person name="Kalinowski J."/>
            <person name="Goesmann A."/>
            <person name="Mussgnug J.H."/>
            <person name="Kruse O."/>
        </authorList>
    </citation>
    <scope>NUCLEOTIDE SEQUENCE [LARGE SCALE GENOMIC DNA]</scope>
    <source>
        <strain evidence="2 3">SAG 48.87</strain>
    </source>
</reference>
<gene>
    <name evidence="2" type="ORF">MNEG_14864</name>
</gene>
<dbReference type="Proteomes" id="UP000054498">
    <property type="component" value="Unassembled WGS sequence"/>
</dbReference>
<dbReference type="RefSeq" id="XP_013892119.1">
    <property type="nucleotide sequence ID" value="XM_014036665.1"/>
</dbReference>
<keyword evidence="2" id="KW-0547">Nucleotide-binding</keyword>
<dbReference type="GO" id="GO:0003676">
    <property type="term" value="F:nucleic acid binding"/>
    <property type="evidence" value="ECO:0007669"/>
    <property type="project" value="InterPro"/>
</dbReference>
<dbReference type="GO" id="GO:1904430">
    <property type="term" value="P:negative regulation of t-circle formation"/>
    <property type="evidence" value="ECO:0007669"/>
    <property type="project" value="TreeGrafter"/>
</dbReference>
<evidence type="ECO:0000313" key="3">
    <source>
        <dbReference type="Proteomes" id="UP000054498"/>
    </source>
</evidence>
<dbReference type="KEGG" id="mng:MNEG_14864"/>